<comment type="caution">
    <text evidence="1">The sequence shown here is derived from an EMBL/GenBank/DDBJ whole genome shotgun (WGS) entry which is preliminary data.</text>
</comment>
<dbReference type="Gene3D" id="2.60.290.20">
    <property type="entry name" value="Protein of unknown function (DUF4621), C-terminal domain"/>
    <property type="match status" value="1"/>
</dbReference>
<reference evidence="1 2" key="1">
    <citation type="submission" date="2020-08" db="EMBL/GenBank/DDBJ databases">
        <title>Genome public.</title>
        <authorList>
            <person name="Liu C."/>
            <person name="Sun Q."/>
        </authorList>
    </citation>
    <scope>NUCLEOTIDE SEQUENCE [LARGE SCALE GENOMIC DNA]</scope>
    <source>
        <strain evidence="1 2">New-7</strain>
    </source>
</reference>
<dbReference type="EMBL" id="JACOOK010000005">
    <property type="protein sequence ID" value="MBC5617272.1"/>
    <property type="molecule type" value="Genomic_DNA"/>
</dbReference>
<evidence type="ECO:0000313" key="1">
    <source>
        <dbReference type="EMBL" id="MBC5617272.1"/>
    </source>
</evidence>
<protein>
    <submittedName>
        <fullName evidence="1">DUF4621 domain-containing protein</fullName>
    </submittedName>
</protein>
<accession>A0ABR7CNP3</accession>
<evidence type="ECO:0000313" key="2">
    <source>
        <dbReference type="Proteomes" id="UP000636891"/>
    </source>
</evidence>
<name>A0ABR7CNP3_9BACT</name>
<dbReference type="Gene3D" id="2.60.120.1260">
    <property type="match status" value="1"/>
</dbReference>
<dbReference type="Pfam" id="PF15414">
    <property type="entry name" value="DUF4621"/>
    <property type="match status" value="1"/>
</dbReference>
<keyword evidence="2" id="KW-1185">Reference proteome</keyword>
<gene>
    <name evidence="1" type="ORF">H8S08_09635</name>
</gene>
<dbReference type="Proteomes" id="UP000636891">
    <property type="component" value="Unassembled WGS sequence"/>
</dbReference>
<dbReference type="RefSeq" id="WP_118457260.1">
    <property type="nucleotide sequence ID" value="NZ_JACOOK010000005.1"/>
</dbReference>
<sequence length="566" mass="60783">MVNILRGACRIAVLAIFAGQYSCIDKQYDLSDLDTDDITIGNDLTLPLGTGVISAGDIINVGDNDEITIDDAGNYVARYSGGIDVDMPGGVGFGDSEFPESRLDIPLVPGKHPHDYPEDAEIELGESAVELNLTTDDIARLDSVLFDNRNGASRLGLELSVDNLRLDGGDAEMVFRASFPEGYRLAAETGQDGSFTGSEYTCTIPMRELAGSQKTVRLLLQKAVVGADDRIAYNASLRIKKGSSLSVSGSPGLRISGGISSPDFRVIYGLIDDNFTAGQVDIATEGLDDLFDGDDNVLSFADPRIRLTAQSNIGIPLRASFAMTSVNDRSGATESVTVDRITMNAPGAYGQTAVSNIWLGASDRDVPAEYTFTACPVNDLIRISPDDIAIRTEVRTDTDLTDSRACFYPKDAFARIAYTAEIPLAPAADFRGQTDQTVDEVFDADLIDYLFSGGSAEIYGRVTNSLPLNFDMNLIVTDAADVPVGIDFEPQKVKGGGLGTDGEVSDVSFVITEADMPKMKNARNLRIRLEAYCDDALAGRHLRPDQQAKLTLKLRKSGGINITTNE</sequence>
<dbReference type="InterPro" id="IPR027977">
    <property type="entry name" value="DUF4621"/>
</dbReference>
<organism evidence="1 2">
    <name type="scientific">Alistipes hominis</name>
    <dbReference type="NCBI Taxonomy" id="2763015"/>
    <lineage>
        <taxon>Bacteria</taxon>
        <taxon>Pseudomonadati</taxon>
        <taxon>Bacteroidota</taxon>
        <taxon>Bacteroidia</taxon>
        <taxon>Bacteroidales</taxon>
        <taxon>Rikenellaceae</taxon>
        <taxon>Alistipes</taxon>
    </lineage>
</organism>
<proteinExistence type="predicted"/>